<keyword evidence="9 11" id="KW-0326">Glycosidase</keyword>
<evidence type="ECO:0000256" key="6">
    <source>
        <dbReference type="ARBA" id="ARBA00022651"/>
    </source>
</evidence>
<dbReference type="PANTHER" id="PTHR46118">
    <property type="entry name" value="PROTEIN ABHD11"/>
    <property type="match status" value="1"/>
</dbReference>
<comment type="caution">
    <text evidence="14">The sequence shown here is derived from an EMBL/GenBank/DDBJ whole genome shotgun (WGS) entry which is preliminary data.</text>
</comment>
<reference evidence="14" key="1">
    <citation type="submission" date="2022-08" db="EMBL/GenBank/DDBJ databases">
        <authorList>
            <consortium name="DOE Joint Genome Institute"/>
            <person name="Min B."/>
            <person name="Riley R."/>
            <person name="Sierra-Patev S."/>
            <person name="Naranjo-Ortiz M."/>
            <person name="Looney B."/>
            <person name="Konkel Z."/>
            <person name="Slot J.C."/>
            <person name="Sakamoto Y."/>
            <person name="Steenwyk J.L."/>
            <person name="Rokas A."/>
            <person name="Carro J."/>
            <person name="Camarero S."/>
            <person name="Ferreira P."/>
            <person name="Molpeceres G."/>
            <person name="Ruiz-Duenas F.J."/>
            <person name="Serrano A."/>
            <person name="Henrissat B."/>
            <person name="Drula E."/>
            <person name="Hughes K.W."/>
            <person name="Mata J.L."/>
            <person name="Ishikawa N.K."/>
            <person name="Vargas-Isla R."/>
            <person name="Ushijima S."/>
            <person name="Smith C.A."/>
            <person name="Ahrendt S."/>
            <person name="Andreopoulos W."/>
            <person name="He G."/>
            <person name="Labutti K."/>
            <person name="Lipzen A."/>
            <person name="Ng V."/>
            <person name="Sandor L."/>
            <person name="Barry K."/>
            <person name="Martinez A.T."/>
            <person name="Xiao Y."/>
            <person name="Gibbons J.G."/>
            <person name="Terashima K."/>
            <person name="Hibbett D.S."/>
            <person name="Grigoriev I.V."/>
        </authorList>
    </citation>
    <scope>NUCLEOTIDE SEQUENCE</scope>
    <source>
        <strain evidence="14">TFB7829</strain>
    </source>
</reference>
<evidence type="ECO:0000313" key="15">
    <source>
        <dbReference type="Proteomes" id="UP001163850"/>
    </source>
</evidence>
<keyword evidence="12" id="KW-0732">Signal</keyword>
<gene>
    <name evidence="14" type="ORF">F5890DRAFT_1554773</name>
</gene>
<dbReference type="InterPro" id="IPR029058">
    <property type="entry name" value="AB_hydrolase_fold"/>
</dbReference>
<evidence type="ECO:0000256" key="7">
    <source>
        <dbReference type="ARBA" id="ARBA00022801"/>
    </source>
</evidence>
<dbReference type="Gene3D" id="3.40.50.1820">
    <property type="entry name" value="alpha/beta hydrolase"/>
    <property type="match status" value="1"/>
</dbReference>
<feature type="signal peptide" evidence="12">
    <location>
        <begin position="1"/>
        <end position="19"/>
    </location>
</feature>
<feature type="active site" description="Proton donor" evidence="11">
    <location>
        <position position="210"/>
    </location>
</feature>
<dbReference type="InterPro" id="IPR033119">
    <property type="entry name" value="GH11_AS_2"/>
</dbReference>
<dbReference type="SUPFAM" id="SSF53474">
    <property type="entry name" value="alpha/beta-Hydrolases"/>
    <property type="match status" value="1"/>
</dbReference>
<comment type="similarity">
    <text evidence="4">Belongs to the AB hydrolase superfamily.</text>
</comment>
<evidence type="ECO:0000256" key="5">
    <source>
        <dbReference type="ARBA" id="ARBA00012590"/>
    </source>
</evidence>
<evidence type="ECO:0000256" key="4">
    <source>
        <dbReference type="ARBA" id="ARBA00008645"/>
    </source>
</evidence>
<dbReference type="GO" id="GO:0045493">
    <property type="term" value="P:xylan catabolic process"/>
    <property type="evidence" value="ECO:0007669"/>
    <property type="project" value="UniProtKB-UniRule"/>
</dbReference>
<evidence type="ECO:0000256" key="12">
    <source>
        <dbReference type="SAM" id="SignalP"/>
    </source>
</evidence>
<protein>
    <recommendedName>
        <fullName evidence="5 11">endo-1,4-beta-xylanase</fullName>
        <ecNumber evidence="5 11">3.2.1.8</ecNumber>
    </recommendedName>
</protein>
<dbReference type="SUPFAM" id="SSF49899">
    <property type="entry name" value="Concanavalin A-like lectins/glucanases"/>
    <property type="match status" value="1"/>
</dbReference>
<evidence type="ECO:0000256" key="10">
    <source>
        <dbReference type="ARBA" id="ARBA00023326"/>
    </source>
</evidence>
<evidence type="ECO:0000256" key="11">
    <source>
        <dbReference type="PROSITE-ProRule" id="PRU01097"/>
    </source>
</evidence>
<evidence type="ECO:0000313" key="14">
    <source>
        <dbReference type="EMBL" id="KAJ3983672.1"/>
    </source>
</evidence>
<keyword evidence="7 11" id="KW-0378">Hydrolase</keyword>
<dbReference type="PANTHER" id="PTHR46118:SF4">
    <property type="entry name" value="PROTEIN ABHD11"/>
    <property type="match status" value="1"/>
</dbReference>
<evidence type="ECO:0000259" key="13">
    <source>
        <dbReference type="PROSITE" id="PS51761"/>
    </source>
</evidence>
<dbReference type="InterPro" id="IPR000073">
    <property type="entry name" value="AB_hydrolase_1"/>
</dbReference>
<feature type="domain" description="GH11" evidence="13">
    <location>
        <begin position="35"/>
        <end position="223"/>
    </location>
</feature>
<dbReference type="EMBL" id="MU802014">
    <property type="protein sequence ID" value="KAJ3983672.1"/>
    <property type="molecule type" value="Genomic_DNA"/>
</dbReference>
<dbReference type="PRINTS" id="PR00911">
    <property type="entry name" value="GLHYDRLASE11"/>
</dbReference>
<feature type="chain" id="PRO_5041323149" description="endo-1,4-beta-xylanase" evidence="12">
    <location>
        <begin position="20"/>
        <end position="539"/>
    </location>
</feature>
<accession>A0AA38PY03</accession>
<dbReference type="PROSITE" id="PS51761">
    <property type="entry name" value="GH11_3"/>
    <property type="match status" value="1"/>
</dbReference>
<dbReference type="Pfam" id="PF00457">
    <property type="entry name" value="Glyco_hydro_11"/>
    <property type="match status" value="1"/>
</dbReference>
<dbReference type="Proteomes" id="UP001163850">
    <property type="component" value="Unassembled WGS sequence"/>
</dbReference>
<dbReference type="PROSITE" id="PS00777">
    <property type="entry name" value="GH11_2"/>
    <property type="match status" value="1"/>
</dbReference>
<comment type="similarity">
    <text evidence="3 11">Belongs to the glycosyl hydrolase 11 (cellulase G) family.</text>
</comment>
<sequence length="539" mass="58893">MAFFVSLIVALTAVAGVLSSPLEPFDNSTVILGKRTITDGEGTSNGYFYSVYSDSTVTGTYTNGAAGEYTLTWGGTGDVVVGKGWATGGPMSVVYSGTYEPDGNSYLSVYGWTTDPLIEYYITESYGDYDPSTGGTYMGTCSSDGGEYEIYTQTRTDAPSIQGTATFQQYWSIRTTKRVGGTVTTGNHYACWEAVGLELGTYNYMILATEAYSSTGASLISLSRRRNYTSLINASVKPADLEYTETIPSDGNKTQGALVLVHGLLGFKRNWSSLSKAFSRDLGRPVYAVDMRNHGLSPHAEPMDYLHMAADILHFIKKLGLSDISLLGHSMGGKAAMTLALDSDLPPGLLKNLVIVDISPTKGKVSKTTISYIEAMRRIEASNLTGSSARKEADKLLVDVEKDPSTRAFLLSTLTTPSSDSESARFRVPLDILSRSIPDIGSFPYDPGEAIYKGRTLLVKGGKGRRVHTIRSAPRFWKRLISYHLRFVNNDNIPVFQRFFPNSRLEVLDTGHWVHAERPNEFKNVVVNFIKSSKTTAET</sequence>
<evidence type="ECO:0000256" key="3">
    <source>
        <dbReference type="ARBA" id="ARBA00007792"/>
    </source>
</evidence>
<dbReference type="AlphaFoldDB" id="A0AA38PY03"/>
<keyword evidence="6 11" id="KW-0858">Xylan degradation</keyword>
<evidence type="ECO:0000256" key="1">
    <source>
        <dbReference type="ARBA" id="ARBA00000681"/>
    </source>
</evidence>
<evidence type="ECO:0000256" key="2">
    <source>
        <dbReference type="ARBA" id="ARBA00004851"/>
    </source>
</evidence>
<dbReference type="GO" id="GO:0052689">
    <property type="term" value="F:carboxylic ester hydrolase activity"/>
    <property type="evidence" value="ECO:0007669"/>
    <property type="project" value="TreeGrafter"/>
</dbReference>
<dbReference type="GO" id="GO:0031176">
    <property type="term" value="F:endo-1,4-beta-xylanase activity"/>
    <property type="evidence" value="ECO:0007669"/>
    <property type="project" value="UniProtKB-UniRule"/>
</dbReference>
<dbReference type="InterPro" id="IPR013320">
    <property type="entry name" value="ConA-like_dom_sf"/>
</dbReference>
<dbReference type="Pfam" id="PF00561">
    <property type="entry name" value="Abhydrolase_1"/>
    <property type="match status" value="1"/>
</dbReference>
<keyword evidence="8 11" id="KW-0119">Carbohydrate metabolism</keyword>
<dbReference type="Gene3D" id="2.60.120.180">
    <property type="match status" value="1"/>
</dbReference>
<dbReference type="InterPro" id="IPR013319">
    <property type="entry name" value="GH11/12"/>
</dbReference>
<organism evidence="14 15">
    <name type="scientific">Lentinula detonsa</name>
    <dbReference type="NCBI Taxonomy" id="2804962"/>
    <lineage>
        <taxon>Eukaryota</taxon>
        <taxon>Fungi</taxon>
        <taxon>Dikarya</taxon>
        <taxon>Basidiomycota</taxon>
        <taxon>Agaricomycotina</taxon>
        <taxon>Agaricomycetes</taxon>
        <taxon>Agaricomycetidae</taxon>
        <taxon>Agaricales</taxon>
        <taxon>Marasmiineae</taxon>
        <taxon>Omphalotaceae</taxon>
        <taxon>Lentinula</taxon>
    </lineage>
</organism>
<comment type="pathway">
    <text evidence="2 11">Glycan degradation; xylan degradation.</text>
</comment>
<comment type="catalytic activity">
    <reaction evidence="1 11">
        <text>Endohydrolysis of (1-&gt;4)-beta-D-xylosidic linkages in xylans.</text>
        <dbReference type="EC" id="3.2.1.8"/>
    </reaction>
</comment>
<evidence type="ECO:0000256" key="9">
    <source>
        <dbReference type="ARBA" id="ARBA00023295"/>
    </source>
</evidence>
<feature type="active site" description="Nucleophile" evidence="11">
    <location>
        <position position="119"/>
    </location>
</feature>
<proteinExistence type="inferred from homology"/>
<dbReference type="InterPro" id="IPR001137">
    <property type="entry name" value="Glyco_hydro_11"/>
</dbReference>
<dbReference type="EC" id="3.2.1.8" evidence="5 11"/>
<dbReference type="GO" id="GO:0005739">
    <property type="term" value="C:mitochondrion"/>
    <property type="evidence" value="ECO:0007669"/>
    <property type="project" value="TreeGrafter"/>
</dbReference>
<name>A0AA38PY03_9AGAR</name>
<evidence type="ECO:0000256" key="8">
    <source>
        <dbReference type="ARBA" id="ARBA00023277"/>
    </source>
</evidence>
<keyword evidence="10 11" id="KW-0624">Polysaccharide degradation</keyword>
<dbReference type="InterPro" id="IPR033123">
    <property type="entry name" value="GH11_dom"/>
</dbReference>